<dbReference type="Proteomes" id="UP001054252">
    <property type="component" value="Unassembled WGS sequence"/>
</dbReference>
<dbReference type="EMBL" id="BPVZ01000033">
    <property type="protein sequence ID" value="GKV11073.1"/>
    <property type="molecule type" value="Genomic_DNA"/>
</dbReference>
<dbReference type="AlphaFoldDB" id="A0AAV5JI75"/>
<gene>
    <name evidence="2" type="ORF">SLEP1_g22358</name>
</gene>
<feature type="chain" id="PRO_5043764230" evidence="1">
    <location>
        <begin position="18"/>
        <end position="75"/>
    </location>
</feature>
<name>A0AAV5JI75_9ROSI</name>
<comment type="caution">
    <text evidence="2">The sequence shown here is derived from an EMBL/GenBank/DDBJ whole genome shotgun (WGS) entry which is preliminary data.</text>
</comment>
<evidence type="ECO:0000256" key="1">
    <source>
        <dbReference type="SAM" id="SignalP"/>
    </source>
</evidence>
<evidence type="ECO:0000313" key="2">
    <source>
        <dbReference type="EMBL" id="GKV11073.1"/>
    </source>
</evidence>
<keyword evidence="1" id="KW-0732">Signal</keyword>
<proteinExistence type="predicted"/>
<accession>A0AAV5JI75</accession>
<feature type="signal peptide" evidence="1">
    <location>
        <begin position="1"/>
        <end position="17"/>
    </location>
</feature>
<organism evidence="2 3">
    <name type="scientific">Rubroshorea leprosula</name>
    <dbReference type="NCBI Taxonomy" id="152421"/>
    <lineage>
        <taxon>Eukaryota</taxon>
        <taxon>Viridiplantae</taxon>
        <taxon>Streptophyta</taxon>
        <taxon>Embryophyta</taxon>
        <taxon>Tracheophyta</taxon>
        <taxon>Spermatophyta</taxon>
        <taxon>Magnoliopsida</taxon>
        <taxon>eudicotyledons</taxon>
        <taxon>Gunneridae</taxon>
        <taxon>Pentapetalae</taxon>
        <taxon>rosids</taxon>
        <taxon>malvids</taxon>
        <taxon>Malvales</taxon>
        <taxon>Dipterocarpaceae</taxon>
        <taxon>Rubroshorea</taxon>
    </lineage>
</organism>
<keyword evidence="3" id="KW-1185">Reference proteome</keyword>
<sequence>MAFSIAFKLSLVSSISCTNLCTSDAIDKGSSLDLLASLLEFILDEEEVLITLLFPEFWMLLRGVDEFPKFSMWYS</sequence>
<evidence type="ECO:0000313" key="3">
    <source>
        <dbReference type="Proteomes" id="UP001054252"/>
    </source>
</evidence>
<reference evidence="2 3" key="1">
    <citation type="journal article" date="2021" name="Commun. Biol.">
        <title>The genome of Shorea leprosula (Dipterocarpaceae) highlights the ecological relevance of drought in aseasonal tropical rainforests.</title>
        <authorList>
            <person name="Ng K.K.S."/>
            <person name="Kobayashi M.J."/>
            <person name="Fawcett J.A."/>
            <person name="Hatakeyama M."/>
            <person name="Paape T."/>
            <person name="Ng C.H."/>
            <person name="Ang C.C."/>
            <person name="Tnah L.H."/>
            <person name="Lee C.T."/>
            <person name="Nishiyama T."/>
            <person name="Sese J."/>
            <person name="O'Brien M.J."/>
            <person name="Copetti D."/>
            <person name="Mohd Noor M.I."/>
            <person name="Ong R.C."/>
            <person name="Putra M."/>
            <person name="Sireger I.Z."/>
            <person name="Indrioko S."/>
            <person name="Kosugi Y."/>
            <person name="Izuno A."/>
            <person name="Isagi Y."/>
            <person name="Lee S.L."/>
            <person name="Shimizu K.K."/>
        </authorList>
    </citation>
    <scope>NUCLEOTIDE SEQUENCE [LARGE SCALE GENOMIC DNA]</scope>
    <source>
        <strain evidence="2">214</strain>
    </source>
</reference>
<protein>
    <submittedName>
        <fullName evidence="2">Uncharacterized protein</fullName>
    </submittedName>
</protein>